<dbReference type="PANTHER" id="PTHR43462:SF1">
    <property type="entry name" value="ALANYL-TRNA EDITING PROTEIN AARSD1"/>
    <property type="match status" value="1"/>
</dbReference>
<dbReference type="PANTHER" id="PTHR43462">
    <property type="entry name" value="ALANYL-TRNA EDITING PROTEIN"/>
    <property type="match status" value="1"/>
</dbReference>
<dbReference type="EMBL" id="ADLE01000018">
    <property type="protein sequence ID" value="EJZ62188.1"/>
    <property type="molecule type" value="Genomic_DNA"/>
</dbReference>
<evidence type="ECO:0000259" key="4">
    <source>
        <dbReference type="SMART" id="SM00863"/>
    </source>
</evidence>
<dbReference type="GO" id="GO:0046872">
    <property type="term" value="F:metal ion binding"/>
    <property type="evidence" value="ECO:0007669"/>
    <property type="project" value="UniProtKB-KW"/>
</dbReference>
<protein>
    <recommendedName>
        <fullName evidence="4">Threonyl/alanyl tRNA synthetase SAD domain-containing protein</fullName>
    </recommendedName>
</protein>
<evidence type="ECO:0000256" key="1">
    <source>
        <dbReference type="ARBA" id="ARBA00001947"/>
    </source>
</evidence>
<dbReference type="Pfam" id="PF07973">
    <property type="entry name" value="tRNA_SAD"/>
    <property type="match status" value="1"/>
</dbReference>
<dbReference type="RefSeq" id="WP_008863242.1">
    <property type="nucleotide sequence ID" value="NZ_CAXSYG010000001.1"/>
</dbReference>
<dbReference type="GO" id="GO:0005524">
    <property type="term" value="F:ATP binding"/>
    <property type="evidence" value="ECO:0007669"/>
    <property type="project" value="InterPro"/>
</dbReference>
<dbReference type="OrthoDB" id="9812949at2"/>
<feature type="domain" description="Threonyl/alanyl tRNA synthetase SAD" evidence="4">
    <location>
        <begin position="107"/>
        <end position="149"/>
    </location>
</feature>
<reference evidence="5 6" key="1">
    <citation type="submission" date="2012-08" db="EMBL/GenBank/DDBJ databases">
        <title>The Genome Sequence of Barnesiella intestinihominis YIT 11860.</title>
        <authorList>
            <consortium name="The Broad Institute Genome Sequencing Platform"/>
            <person name="Earl A."/>
            <person name="Ward D."/>
            <person name="Feldgarden M."/>
            <person name="Gevers D."/>
            <person name="Morotomi M."/>
            <person name="Walker B."/>
            <person name="Young S.K."/>
            <person name="Zeng Q."/>
            <person name="Gargeya S."/>
            <person name="Fitzgerald M."/>
            <person name="Haas B."/>
            <person name="Abouelleil A."/>
            <person name="Alvarado L."/>
            <person name="Arachchi H.M."/>
            <person name="Berlin A.M."/>
            <person name="Chapman S.B."/>
            <person name="Goldberg J."/>
            <person name="Griggs A."/>
            <person name="Gujja S."/>
            <person name="Hansen M."/>
            <person name="Howarth C."/>
            <person name="Imamovic A."/>
            <person name="Larimer J."/>
            <person name="McCowen C."/>
            <person name="Montmayeur A."/>
            <person name="Murphy C."/>
            <person name="Neiman D."/>
            <person name="Pearson M."/>
            <person name="Priest M."/>
            <person name="Roberts A."/>
            <person name="Saif S."/>
            <person name="Shea T."/>
            <person name="Sisk P."/>
            <person name="Sykes S."/>
            <person name="Wortman J."/>
            <person name="Nusbaum C."/>
            <person name="Birren B."/>
        </authorList>
    </citation>
    <scope>NUCLEOTIDE SEQUENCE [LARGE SCALE GENOMIC DNA]</scope>
    <source>
        <strain evidence="5 6">YIT 11860</strain>
    </source>
</reference>
<dbReference type="STRING" id="742726.HMPREF9448_02871"/>
<dbReference type="SMART" id="SM00863">
    <property type="entry name" value="tRNA_SAD"/>
    <property type="match status" value="1"/>
</dbReference>
<evidence type="ECO:0000256" key="3">
    <source>
        <dbReference type="ARBA" id="ARBA00022833"/>
    </source>
</evidence>
<dbReference type="Gene3D" id="3.30.980.10">
    <property type="entry name" value="Threonyl-trna Synthetase, Chain A, domain 2"/>
    <property type="match status" value="1"/>
</dbReference>
<dbReference type="Proteomes" id="UP000006044">
    <property type="component" value="Unassembled WGS sequence"/>
</dbReference>
<dbReference type="AlphaFoldDB" id="K0WS22"/>
<keyword evidence="2" id="KW-0479">Metal-binding</keyword>
<organism evidence="5 6">
    <name type="scientific">Barnesiella intestinihominis YIT 11860</name>
    <dbReference type="NCBI Taxonomy" id="742726"/>
    <lineage>
        <taxon>Bacteria</taxon>
        <taxon>Pseudomonadati</taxon>
        <taxon>Bacteroidota</taxon>
        <taxon>Bacteroidia</taxon>
        <taxon>Bacteroidales</taxon>
        <taxon>Barnesiellaceae</taxon>
        <taxon>Barnesiella</taxon>
    </lineage>
</organism>
<dbReference type="GeneID" id="77850034"/>
<keyword evidence="6" id="KW-1185">Reference proteome</keyword>
<dbReference type="SUPFAM" id="SSF55186">
    <property type="entry name" value="ThrRS/AlaRS common domain"/>
    <property type="match status" value="1"/>
</dbReference>
<dbReference type="GO" id="GO:0002161">
    <property type="term" value="F:aminoacyl-tRNA deacylase activity"/>
    <property type="evidence" value="ECO:0007669"/>
    <property type="project" value="UniProtKB-ARBA"/>
</dbReference>
<dbReference type="HOGENOM" id="CLU_1693793_0_0_10"/>
<dbReference type="GO" id="GO:0043039">
    <property type="term" value="P:tRNA aminoacylation"/>
    <property type="evidence" value="ECO:0007669"/>
    <property type="project" value="InterPro"/>
</dbReference>
<proteinExistence type="predicted"/>
<evidence type="ECO:0000313" key="5">
    <source>
        <dbReference type="EMBL" id="EJZ62188.1"/>
    </source>
</evidence>
<accession>K0WS22</accession>
<name>K0WS22_9BACT</name>
<evidence type="ECO:0000313" key="6">
    <source>
        <dbReference type="Proteomes" id="UP000006044"/>
    </source>
</evidence>
<comment type="cofactor">
    <cofactor evidence="1">
        <name>Zn(2+)</name>
        <dbReference type="ChEBI" id="CHEBI:29105"/>
    </cofactor>
</comment>
<comment type="caution">
    <text evidence="5">The sequence shown here is derived from an EMBL/GenBank/DDBJ whole genome shotgun (WGS) entry which is preliminary data.</text>
</comment>
<dbReference type="eggNOG" id="COG0013">
    <property type="taxonomic scope" value="Bacteria"/>
</dbReference>
<keyword evidence="3" id="KW-0862">Zinc</keyword>
<dbReference type="InterPro" id="IPR018163">
    <property type="entry name" value="Thr/Ala-tRNA-synth_IIc_edit"/>
</dbReference>
<sequence>MKDIPQLNEHNKEEYPPMHTTEHILNQTMIRLFGCGRAVSAHIERKKSKLDFRFQREPEESEINQIEQQVNRIIQSGLPITTEYITQEEALGRFDLRRLPDNASETVRVVKVGDYDECLCIGRHVENTSEIGVFKIISYDFKDGILRLRFKLL</sequence>
<dbReference type="InterPro" id="IPR012947">
    <property type="entry name" value="tRNA_SAD"/>
</dbReference>
<evidence type="ECO:0000256" key="2">
    <source>
        <dbReference type="ARBA" id="ARBA00022723"/>
    </source>
</evidence>
<gene>
    <name evidence="5" type="ORF">HMPREF9448_02871</name>
</gene>
<dbReference type="GO" id="GO:0004812">
    <property type="term" value="F:aminoacyl-tRNA ligase activity"/>
    <property type="evidence" value="ECO:0007669"/>
    <property type="project" value="InterPro"/>
</dbReference>
<dbReference type="PATRIC" id="fig|742726.3.peg.2986"/>
<dbReference type="InterPro" id="IPR051335">
    <property type="entry name" value="Alanyl-tRNA_Editing_Enzymes"/>
</dbReference>